<dbReference type="Gene3D" id="1.20.1070.10">
    <property type="entry name" value="Rhodopsin 7-helix transmembrane proteins"/>
    <property type="match status" value="1"/>
</dbReference>
<comment type="caution">
    <text evidence="12">The sequence shown here is derived from an EMBL/GenBank/DDBJ whole genome shotgun (WGS) entry which is preliminary data.</text>
</comment>
<dbReference type="SUPFAM" id="SSF81321">
    <property type="entry name" value="Family A G protein-coupled receptor-like"/>
    <property type="match status" value="1"/>
</dbReference>
<evidence type="ECO:0000256" key="3">
    <source>
        <dbReference type="ARBA" id="ARBA00022692"/>
    </source>
</evidence>
<feature type="transmembrane region" description="Helical" evidence="10">
    <location>
        <begin position="20"/>
        <end position="46"/>
    </location>
</feature>
<feature type="domain" description="G-protein coupled receptors family 1 profile" evidence="11">
    <location>
        <begin position="37"/>
        <end position="302"/>
    </location>
</feature>
<dbReference type="PANTHER" id="PTHR24246:SF27">
    <property type="entry name" value="ADENOSINE RECEPTOR, ISOFORM A"/>
    <property type="match status" value="1"/>
</dbReference>
<feature type="transmembrane region" description="Helical" evidence="10">
    <location>
        <begin position="177"/>
        <end position="195"/>
    </location>
</feature>
<dbReference type="InterPro" id="IPR017452">
    <property type="entry name" value="GPCR_Rhodpsn_7TM"/>
</dbReference>
<dbReference type="Proteomes" id="UP001163046">
    <property type="component" value="Unassembled WGS sequence"/>
</dbReference>
<feature type="transmembrane region" description="Helical" evidence="10">
    <location>
        <begin position="146"/>
        <end position="165"/>
    </location>
</feature>
<evidence type="ECO:0000256" key="7">
    <source>
        <dbReference type="ARBA" id="ARBA00023170"/>
    </source>
</evidence>
<dbReference type="PRINTS" id="PR00237">
    <property type="entry name" value="GPCRRHODOPSN"/>
</dbReference>
<evidence type="ECO:0000256" key="6">
    <source>
        <dbReference type="ARBA" id="ARBA00023136"/>
    </source>
</evidence>
<dbReference type="InterPro" id="IPR000276">
    <property type="entry name" value="GPCR_Rhodpsn"/>
</dbReference>
<comment type="subcellular location">
    <subcellularLocation>
        <location evidence="1">Cell membrane</location>
        <topology evidence="1">Multi-pass membrane protein</topology>
    </subcellularLocation>
</comment>
<keyword evidence="6 10" id="KW-0472">Membrane</keyword>
<dbReference type="OrthoDB" id="5964498at2759"/>
<keyword evidence="7" id="KW-0675">Receptor</keyword>
<dbReference type="GO" id="GO:0004930">
    <property type="term" value="F:G protein-coupled receptor activity"/>
    <property type="evidence" value="ECO:0007669"/>
    <property type="project" value="UniProtKB-KW"/>
</dbReference>
<gene>
    <name evidence="12" type="ORF">OS493_029423</name>
</gene>
<feature type="transmembrane region" description="Helical" evidence="10">
    <location>
        <begin position="290"/>
        <end position="307"/>
    </location>
</feature>
<feature type="transmembrane region" description="Helical" evidence="10">
    <location>
        <begin position="58"/>
        <end position="86"/>
    </location>
</feature>
<dbReference type="AlphaFoldDB" id="A0A9X0CKN9"/>
<evidence type="ECO:0000313" key="12">
    <source>
        <dbReference type="EMBL" id="KAJ7354868.1"/>
    </source>
</evidence>
<dbReference type="Pfam" id="PF00001">
    <property type="entry name" value="7tm_1"/>
    <property type="match status" value="1"/>
</dbReference>
<name>A0A9X0CKN9_9CNID</name>
<keyword evidence="13" id="KW-1185">Reference proteome</keyword>
<keyword evidence="5" id="KW-0297">G-protein coupled receptor</keyword>
<feature type="transmembrane region" description="Helical" evidence="10">
    <location>
        <begin position="242"/>
        <end position="270"/>
    </location>
</feature>
<evidence type="ECO:0000256" key="4">
    <source>
        <dbReference type="ARBA" id="ARBA00022989"/>
    </source>
</evidence>
<organism evidence="12 13">
    <name type="scientific">Desmophyllum pertusum</name>
    <dbReference type="NCBI Taxonomy" id="174260"/>
    <lineage>
        <taxon>Eukaryota</taxon>
        <taxon>Metazoa</taxon>
        <taxon>Cnidaria</taxon>
        <taxon>Anthozoa</taxon>
        <taxon>Hexacorallia</taxon>
        <taxon>Scleractinia</taxon>
        <taxon>Caryophylliina</taxon>
        <taxon>Caryophylliidae</taxon>
        <taxon>Desmophyllum</taxon>
    </lineage>
</organism>
<sequence length="321" mass="35949">MNSTANFTENIGSPSLGTVFMISGAFLAVICPLTVLANVLLLVAIYKDPFKTFRTPTACFLVGLAITDLITGLIPEPMVISCYFLHYNDHPAKATHCPKIFDVAGIVAAITTNASFLIVMAFTSAQYVAVAFPLKYKRLISVRKTLVCVAVIFLYVTLFEISRAVGVPQEVIEKIDLHLHSTFSLLFTIITYALLQRAFRRQMAERSATLNTTNTVSMSTALALESPRKCKQKRKPMVERNFIRLNLLLIVILLVCSQPTAILWYVFLYAGESTRTSQTLFVVRVIADNTLYLKFLLDPFVFAWRLPKYRKALKKALCRNG</sequence>
<evidence type="ECO:0000256" key="2">
    <source>
        <dbReference type="ARBA" id="ARBA00022475"/>
    </source>
</evidence>
<dbReference type="GO" id="GO:0005886">
    <property type="term" value="C:plasma membrane"/>
    <property type="evidence" value="ECO:0007669"/>
    <property type="project" value="UniProtKB-SubCell"/>
</dbReference>
<dbReference type="PROSITE" id="PS50262">
    <property type="entry name" value="G_PROTEIN_RECEP_F1_2"/>
    <property type="match status" value="1"/>
</dbReference>
<keyword evidence="2" id="KW-1003">Cell membrane</keyword>
<evidence type="ECO:0000256" key="8">
    <source>
        <dbReference type="ARBA" id="ARBA00023180"/>
    </source>
</evidence>
<keyword evidence="3 10" id="KW-0812">Transmembrane</keyword>
<keyword evidence="8" id="KW-0325">Glycoprotein</keyword>
<evidence type="ECO:0000256" key="9">
    <source>
        <dbReference type="ARBA" id="ARBA00023224"/>
    </source>
</evidence>
<evidence type="ECO:0000256" key="5">
    <source>
        <dbReference type="ARBA" id="ARBA00023040"/>
    </source>
</evidence>
<evidence type="ECO:0000313" key="13">
    <source>
        <dbReference type="Proteomes" id="UP001163046"/>
    </source>
</evidence>
<dbReference type="EMBL" id="MU827331">
    <property type="protein sequence ID" value="KAJ7354868.1"/>
    <property type="molecule type" value="Genomic_DNA"/>
</dbReference>
<proteinExistence type="predicted"/>
<feature type="transmembrane region" description="Helical" evidence="10">
    <location>
        <begin position="106"/>
        <end position="134"/>
    </location>
</feature>
<protein>
    <recommendedName>
        <fullName evidence="11">G-protein coupled receptors family 1 profile domain-containing protein</fullName>
    </recommendedName>
</protein>
<accession>A0A9X0CKN9</accession>
<keyword evidence="9" id="KW-0807">Transducer</keyword>
<evidence type="ECO:0000256" key="10">
    <source>
        <dbReference type="SAM" id="Phobius"/>
    </source>
</evidence>
<dbReference type="PANTHER" id="PTHR24246">
    <property type="entry name" value="OLFACTORY RECEPTOR AND ADENOSINE RECEPTOR"/>
    <property type="match status" value="1"/>
</dbReference>
<evidence type="ECO:0000259" key="11">
    <source>
        <dbReference type="PROSITE" id="PS50262"/>
    </source>
</evidence>
<evidence type="ECO:0000256" key="1">
    <source>
        <dbReference type="ARBA" id="ARBA00004651"/>
    </source>
</evidence>
<reference evidence="12" key="1">
    <citation type="submission" date="2023-01" db="EMBL/GenBank/DDBJ databases">
        <title>Genome assembly of the deep-sea coral Lophelia pertusa.</title>
        <authorList>
            <person name="Herrera S."/>
            <person name="Cordes E."/>
        </authorList>
    </citation>
    <scope>NUCLEOTIDE SEQUENCE</scope>
    <source>
        <strain evidence="12">USNM1676648</strain>
        <tissue evidence="12">Polyp</tissue>
    </source>
</reference>
<dbReference type="CDD" id="cd00637">
    <property type="entry name" value="7tm_classA_rhodopsin-like"/>
    <property type="match status" value="1"/>
</dbReference>
<keyword evidence="4 10" id="KW-1133">Transmembrane helix</keyword>